<comment type="catalytic activity">
    <reaction evidence="1">
        <text>[protein]-peptidylproline (omega=180) = [protein]-peptidylproline (omega=0)</text>
        <dbReference type="Rhea" id="RHEA:16237"/>
        <dbReference type="Rhea" id="RHEA-COMP:10747"/>
        <dbReference type="Rhea" id="RHEA-COMP:10748"/>
        <dbReference type="ChEBI" id="CHEBI:83833"/>
        <dbReference type="ChEBI" id="CHEBI:83834"/>
        <dbReference type="EC" id="5.2.1.8"/>
    </reaction>
</comment>
<dbReference type="EMBL" id="CP119943">
    <property type="protein sequence ID" value="WFC98217.1"/>
    <property type="molecule type" value="Genomic_DNA"/>
</dbReference>
<evidence type="ECO:0000256" key="7">
    <source>
        <dbReference type="ARBA" id="ARBA00023186"/>
    </source>
</evidence>
<dbReference type="SMART" id="SM00028">
    <property type="entry name" value="TPR"/>
    <property type="match status" value="2"/>
</dbReference>
<dbReference type="PANTHER" id="PTHR11071">
    <property type="entry name" value="PEPTIDYL-PROLYL CIS-TRANS ISOMERASE"/>
    <property type="match status" value="1"/>
</dbReference>
<dbReference type="Gene3D" id="1.25.40.10">
    <property type="entry name" value="Tetratricopeptide repeat domain"/>
    <property type="match status" value="1"/>
</dbReference>
<evidence type="ECO:0000313" key="13">
    <source>
        <dbReference type="Proteomes" id="UP001219567"/>
    </source>
</evidence>
<keyword evidence="5" id="KW-0802">TPR repeat</keyword>
<dbReference type="SUPFAM" id="SSF46579">
    <property type="entry name" value="Prefoldin"/>
    <property type="match status" value="1"/>
</dbReference>
<evidence type="ECO:0000256" key="1">
    <source>
        <dbReference type="ARBA" id="ARBA00000971"/>
    </source>
</evidence>
<dbReference type="Pfam" id="PF00160">
    <property type="entry name" value="Pro_isomerase"/>
    <property type="match status" value="1"/>
</dbReference>
<dbReference type="FunFam" id="1.25.40.10:FF:000029">
    <property type="entry name" value="peptidyl-prolyl cis-trans isomerase D"/>
    <property type="match status" value="1"/>
</dbReference>
<dbReference type="EC" id="5.2.1.8" evidence="3"/>
<dbReference type="NCBIfam" id="TIGR00293">
    <property type="entry name" value="prefoldin subunit alpha"/>
    <property type="match status" value="1"/>
</dbReference>
<dbReference type="GO" id="GO:0016018">
    <property type="term" value="F:cyclosporin A binding"/>
    <property type="evidence" value="ECO:0007669"/>
    <property type="project" value="TreeGrafter"/>
</dbReference>
<keyword evidence="13" id="KW-1185">Reference proteome</keyword>
<evidence type="ECO:0000256" key="4">
    <source>
        <dbReference type="ARBA" id="ARBA00022737"/>
    </source>
</evidence>
<accession>A0AAJ6CFD7</accession>
<dbReference type="InterPro" id="IPR019734">
    <property type="entry name" value="TPR_rpt"/>
</dbReference>
<dbReference type="Pfam" id="PF02996">
    <property type="entry name" value="Prefoldin"/>
    <property type="match status" value="1"/>
</dbReference>
<evidence type="ECO:0000256" key="6">
    <source>
        <dbReference type="ARBA" id="ARBA00023110"/>
    </source>
</evidence>
<dbReference type="PRINTS" id="PR00153">
    <property type="entry name" value="CSAPPISMRASE"/>
</dbReference>
<dbReference type="InterPro" id="IPR029000">
    <property type="entry name" value="Cyclophilin-like_dom_sf"/>
</dbReference>
<dbReference type="PANTHER" id="PTHR11071:SF561">
    <property type="entry name" value="PEPTIDYL-PROLYL CIS-TRANS ISOMERASE D-RELATED"/>
    <property type="match status" value="1"/>
</dbReference>
<gene>
    <name evidence="12" type="primary">CPR6</name>
    <name evidence="12" type="ORF">MYAM1_000942</name>
</gene>
<dbReference type="Gene3D" id="2.40.100.10">
    <property type="entry name" value="Cyclophilin-like"/>
    <property type="match status" value="1"/>
</dbReference>
<name>A0AAJ6CFD7_9BASI</name>
<dbReference type="AlphaFoldDB" id="A0AAJ6CFD7"/>
<evidence type="ECO:0000256" key="5">
    <source>
        <dbReference type="ARBA" id="ARBA00022803"/>
    </source>
</evidence>
<dbReference type="GO" id="GO:0042026">
    <property type="term" value="P:protein refolding"/>
    <property type="evidence" value="ECO:0007669"/>
    <property type="project" value="UniProtKB-ARBA"/>
</dbReference>
<dbReference type="InterPro" id="IPR009053">
    <property type="entry name" value="Prefoldin"/>
</dbReference>
<evidence type="ECO:0000313" key="12">
    <source>
        <dbReference type="EMBL" id="WFC98217.1"/>
    </source>
</evidence>
<dbReference type="InterPro" id="IPR004127">
    <property type="entry name" value="Prefoldin_subunit_alpha"/>
</dbReference>
<dbReference type="Gene3D" id="1.10.287.370">
    <property type="match status" value="1"/>
</dbReference>
<dbReference type="CDD" id="cd01926">
    <property type="entry name" value="cyclophilin_ABH_like"/>
    <property type="match status" value="1"/>
</dbReference>
<reference evidence="12 13" key="1">
    <citation type="submission" date="2023-03" db="EMBL/GenBank/DDBJ databases">
        <title>Mating type loci evolution in Malassezia.</title>
        <authorList>
            <person name="Coelho M.A."/>
        </authorList>
    </citation>
    <scope>NUCLEOTIDE SEQUENCE [LARGE SCALE GENOMIC DNA]</scope>
    <source>
        <strain evidence="12 13">CBS 9725</strain>
    </source>
</reference>
<evidence type="ECO:0000256" key="3">
    <source>
        <dbReference type="ARBA" id="ARBA00013194"/>
    </source>
</evidence>
<protein>
    <recommendedName>
        <fullName evidence="9">Peptidyl-prolyl cis-trans isomerase D</fullName>
        <ecNumber evidence="3">5.2.1.8</ecNumber>
    </recommendedName>
    <alternativeName>
        <fullName evidence="10">Rotamase D</fullName>
    </alternativeName>
</protein>
<comment type="similarity">
    <text evidence="2">Belongs to the prefoldin subunit alpha family.</text>
</comment>
<dbReference type="GO" id="GO:0003755">
    <property type="term" value="F:peptidyl-prolyl cis-trans isomerase activity"/>
    <property type="evidence" value="ECO:0007669"/>
    <property type="project" value="UniProtKB-KW"/>
</dbReference>
<dbReference type="FunFam" id="2.40.100.10:FF:000022">
    <property type="entry name" value="Peptidyl-prolyl cis-trans isomerase CYP95"/>
    <property type="match status" value="1"/>
</dbReference>
<keyword evidence="6" id="KW-0697">Rotamase</keyword>
<evidence type="ECO:0000256" key="8">
    <source>
        <dbReference type="ARBA" id="ARBA00023235"/>
    </source>
</evidence>
<keyword evidence="8 12" id="KW-0413">Isomerase</keyword>
<dbReference type="SUPFAM" id="SSF50891">
    <property type="entry name" value="Cyclophilin-like"/>
    <property type="match status" value="1"/>
</dbReference>
<dbReference type="PROSITE" id="PS00170">
    <property type="entry name" value="CSA_PPIASE_1"/>
    <property type="match status" value="1"/>
</dbReference>
<sequence>MTSTKPQQVDVTDLDVPQLLDVRKQLQLELKQFTTMFGQLKLAQTRFQGCLDSVERIRPENQEKVSLLPLTASLYVPGRLSDADKVIVDVGTGYFVEKTREQATHYYKDKIAYVTKNMEQLQDTIHQKQDNVRVVGEVIQVFVREKNTYQDLDIQIQGEAEPVRAGQNRIVLELYEDKVPKTAENFRALCTGEKGNSSVSGKPLTYKGSTFHRVIPKFMIQGGDFTNGNGTGGESIYGEKFQDENLDGKHDKPFLLSMANAGPNTNGSQFFITTVPTPHLDGKHVVFGRVIRGKDVVRRIEQGSVGANDAPLHTVTIADCGQFTEEQLDQENFDYGIAPDSTGDRYENYPEDADVDLEEKPEEALRIALDLKSLAAGLIGKKDWDAALEKYQKALRYLMVNPVLPDSVDEKLKQEYLTLRTPLQLNGALCALKCKTPQNSLAETLATSVIDRSNEAYKPTAAELAKAYYRRALARSGLKRDDDAKTDLKTALQYAPNDAGIIEELNVIEQRRKARLQKQRAAYSKLFSS</sequence>
<dbReference type="InterPro" id="IPR020892">
    <property type="entry name" value="Cyclophilin-type_PPIase_CS"/>
</dbReference>
<dbReference type="InterPro" id="IPR011990">
    <property type="entry name" value="TPR-like_helical_dom_sf"/>
</dbReference>
<dbReference type="CDD" id="cd23157">
    <property type="entry name" value="Prefoldin_5"/>
    <property type="match status" value="1"/>
</dbReference>
<dbReference type="FunFam" id="1.10.287.370:FF:000004">
    <property type="entry name" value="Probable prefoldin subunit 5"/>
    <property type="match status" value="1"/>
</dbReference>
<feature type="domain" description="PPIase cyclophilin-type" evidence="11">
    <location>
        <begin position="168"/>
        <end position="322"/>
    </location>
</feature>
<dbReference type="GO" id="GO:0005737">
    <property type="term" value="C:cytoplasm"/>
    <property type="evidence" value="ECO:0007669"/>
    <property type="project" value="TreeGrafter"/>
</dbReference>
<dbReference type="InterPro" id="IPR002130">
    <property type="entry name" value="Cyclophilin-type_PPIase_dom"/>
</dbReference>
<evidence type="ECO:0000256" key="9">
    <source>
        <dbReference type="ARBA" id="ARBA00074451"/>
    </source>
</evidence>
<dbReference type="SUPFAM" id="SSF48452">
    <property type="entry name" value="TPR-like"/>
    <property type="match status" value="1"/>
</dbReference>
<keyword evidence="7" id="KW-0143">Chaperone</keyword>
<organism evidence="12 13">
    <name type="scientific">Malassezia yamatoensis</name>
    <dbReference type="NCBI Taxonomy" id="253288"/>
    <lineage>
        <taxon>Eukaryota</taxon>
        <taxon>Fungi</taxon>
        <taxon>Dikarya</taxon>
        <taxon>Basidiomycota</taxon>
        <taxon>Ustilaginomycotina</taxon>
        <taxon>Malasseziomycetes</taxon>
        <taxon>Malasseziales</taxon>
        <taxon>Malasseziaceae</taxon>
        <taxon>Malassezia</taxon>
    </lineage>
</organism>
<dbReference type="Proteomes" id="UP001219567">
    <property type="component" value="Chromosome 1"/>
</dbReference>
<evidence type="ECO:0000256" key="10">
    <source>
        <dbReference type="ARBA" id="ARBA00076602"/>
    </source>
</evidence>
<dbReference type="PROSITE" id="PS50072">
    <property type="entry name" value="CSA_PPIASE_2"/>
    <property type="match status" value="1"/>
</dbReference>
<proteinExistence type="inferred from homology"/>
<evidence type="ECO:0000259" key="11">
    <source>
        <dbReference type="PROSITE" id="PS50072"/>
    </source>
</evidence>
<evidence type="ECO:0000256" key="2">
    <source>
        <dbReference type="ARBA" id="ARBA00010048"/>
    </source>
</evidence>
<keyword evidence="4" id="KW-0677">Repeat</keyword>